<keyword evidence="9" id="KW-1185">Reference proteome</keyword>
<evidence type="ECO:0000256" key="3">
    <source>
        <dbReference type="ARBA" id="ARBA00022833"/>
    </source>
</evidence>
<organism evidence="8 9">
    <name type="scientific">Paenibacillus radicis</name>
    <name type="common">ex Gao et al. 2016</name>
    <dbReference type="NCBI Taxonomy" id="1737354"/>
    <lineage>
        <taxon>Bacteria</taxon>
        <taxon>Bacillati</taxon>
        <taxon>Bacillota</taxon>
        <taxon>Bacilli</taxon>
        <taxon>Bacillales</taxon>
        <taxon>Paenibacillaceae</taxon>
        <taxon>Paenibacillus</taxon>
    </lineage>
</organism>
<comment type="similarity">
    <text evidence="6">Belongs to the zinc-containing alcohol dehydrogenase family.</text>
</comment>
<dbReference type="InterPro" id="IPR002328">
    <property type="entry name" value="ADH_Zn_CS"/>
</dbReference>
<keyword evidence="4" id="KW-0560">Oxidoreductase</keyword>
<dbReference type="PROSITE" id="PS00059">
    <property type="entry name" value="ADH_ZINC"/>
    <property type="match status" value="1"/>
</dbReference>
<accession>A0A917LRC3</accession>
<evidence type="ECO:0000313" key="8">
    <source>
        <dbReference type="EMBL" id="GGG53087.1"/>
    </source>
</evidence>
<evidence type="ECO:0000256" key="5">
    <source>
        <dbReference type="ARBA" id="ARBA00023027"/>
    </source>
</evidence>
<evidence type="ECO:0000256" key="6">
    <source>
        <dbReference type="RuleBase" id="RU361277"/>
    </source>
</evidence>
<dbReference type="Gene3D" id="3.90.180.10">
    <property type="entry name" value="Medium-chain alcohol dehydrogenases, catalytic domain"/>
    <property type="match status" value="1"/>
</dbReference>
<keyword evidence="2 6" id="KW-0479">Metal-binding</keyword>
<proteinExistence type="inferred from homology"/>
<feature type="domain" description="Enoyl reductase (ER)" evidence="7">
    <location>
        <begin position="15"/>
        <end position="360"/>
    </location>
</feature>
<dbReference type="PANTHER" id="PTHR43880:SF12">
    <property type="entry name" value="ALCOHOL DEHYDROGENASE CLASS-3"/>
    <property type="match status" value="1"/>
</dbReference>
<reference evidence="8 9" key="1">
    <citation type="journal article" date="2014" name="Int. J. Syst. Evol. Microbiol.">
        <title>Complete genome sequence of Corynebacterium casei LMG S-19264T (=DSM 44701T), isolated from a smear-ripened cheese.</title>
        <authorList>
            <consortium name="US DOE Joint Genome Institute (JGI-PGF)"/>
            <person name="Walter F."/>
            <person name="Albersmeier A."/>
            <person name="Kalinowski J."/>
            <person name="Ruckert C."/>
        </authorList>
    </citation>
    <scope>NUCLEOTIDE SEQUENCE [LARGE SCALE GENOMIC DNA]</scope>
    <source>
        <strain evidence="8 9">CGMCC 1.15286</strain>
    </source>
</reference>
<evidence type="ECO:0000256" key="1">
    <source>
        <dbReference type="ARBA" id="ARBA00001947"/>
    </source>
</evidence>
<dbReference type="GO" id="GO:0046294">
    <property type="term" value="P:formaldehyde catabolic process"/>
    <property type="evidence" value="ECO:0007669"/>
    <property type="project" value="TreeGrafter"/>
</dbReference>
<dbReference type="InterPro" id="IPR020843">
    <property type="entry name" value="ER"/>
</dbReference>
<dbReference type="InterPro" id="IPR011032">
    <property type="entry name" value="GroES-like_sf"/>
</dbReference>
<dbReference type="SUPFAM" id="SSF51735">
    <property type="entry name" value="NAD(P)-binding Rossmann-fold domains"/>
    <property type="match status" value="1"/>
</dbReference>
<evidence type="ECO:0000256" key="2">
    <source>
        <dbReference type="ARBA" id="ARBA00022723"/>
    </source>
</evidence>
<dbReference type="GO" id="GO:0008270">
    <property type="term" value="F:zinc ion binding"/>
    <property type="evidence" value="ECO:0007669"/>
    <property type="project" value="InterPro"/>
</dbReference>
<dbReference type="GO" id="GO:0005829">
    <property type="term" value="C:cytosol"/>
    <property type="evidence" value="ECO:0007669"/>
    <property type="project" value="TreeGrafter"/>
</dbReference>
<keyword evidence="3 6" id="KW-0862">Zinc</keyword>
<evidence type="ECO:0000313" key="9">
    <source>
        <dbReference type="Proteomes" id="UP000600247"/>
    </source>
</evidence>
<dbReference type="InterPro" id="IPR036291">
    <property type="entry name" value="NAD(P)-bd_dom_sf"/>
</dbReference>
<dbReference type="Gene3D" id="3.40.50.720">
    <property type="entry name" value="NAD(P)-binding Rossmann-like Domain"/>
    <property type="match status" value="1"/>
</dbReference>
<gene>
    <name evidence="8" type="ORF">GCM10010918_02160</name>
</gene>
<dbReference type="FunFam" id="3.40.50.720:FF:000003">
    <property type="entry name" value="S-(hydroxymethyl)glutathione dehydrogenase"/>
    <property type="match status" value="1"/>
</dbReference>
<dbReference type="Pfam" id="PF08240">
    <property type="entry name" value="ADH_N"/>
    <property type="match status" value="1"/>
</dbReference>
<keyword evidence="5" id="KW-0520">NAD</keyword>
<comment type="cofactor">
    <cofactor evidence="1 6">
        <name>Zn(2+)</name>
        <dbReference type="ChEBI" id="CHEBI:29105"/>
    </cofactor>
</comment>
<dbReference type="CDD" id="cd08278">
    <property type="entry name" value="benzyl_alcohol_DH"/>
    <property type="match status" value="1"/>
</dbReference>
<evidence type="ECO:0000259" key="7">
    <source>
        <dbReference type="SMART" id="SM00829"/>
    </source>
</evidence>
<dbReference type="Proteomes" id="UP000600247">
    <property type="component" value="Unassembled WGS sequence"/>
</dbReference>
<dbReference type="SUPFAM" id="SSF50129">
    <property type="entry name" value="GroES-like"/>
    <property type="match status" value="1"/>
</dbReference>
<dbReference type="AlphaFoldDB" id="A0A917LRC3"/>
<dbReference type="InterPro" id="IPR013154">
    <property type="entry name" value="ADH-like_N"/>
</dbReference>
<evidence type="ECO:0000256" key="4">
    <source>
        <dbReference type="ARBA" id="ARBA00023002"/>
    </source>
</evidence>
<dbReference type="GO" id="GO:0051903">
    <property type="term" value="F:S-(hydroxymethyl)glutathione dehydrogenase [NAD(P)+] activity"/>
    <property type="evidence" value="ECO:0007669"/>
    <property type="project" value="TreeGrafter"/>
</dbReference>
<name>A0A917LRC3_9BACL</name>
<protein>
    <submittedName>
        <fullName evidence="8">Aryl-alcohol dehydrogenase</fullName>
    </submittedName>
</protein>
<sequence length="373" mass="39963">MKIKSAVVNELNAPYVLEDLTISEMREDEILVKIVASGMCHSDDFVRSKQTMYTFPIVLGHEGSGIVEKVGSAVHGFEAGDHVVLSFEYCGHCDSCLTGVPASCDDWGTLNERGRRADETYYFHREDGSPVSNYFSQSSFSTYTLARERNLTKVTKDVDLRLVGPLGCGFMTGSGTVLNGLKPAPGSSIAVFGTGAVGLAAMMAAKIAGCTKIIGIDIHDNRLETAKELGATHVINSKTADVHEEINKLTNGKGVNYTVDTTGVPPVIRTAIEVLAKGGVTAPVGGTSKPVELNTFMDLAAQNKAIQGVLMGKSIPQLSIPQLIEFFEAGSFAFDKLVHFYKFEDINQAAADSLSGKVVKPVLIMDEEYAPGQ</sequence>
<dbReference type="EMBL" id="BMHY01000001">
    <property type="protein sequence ID" value="GGG53087.1"/>
    <property type="molecule type" value="Genomic_DNA"/>
</dbReference>
<dbReference type="PANTHER" id="PTHR43880">
    <property type="entry name" value="ALCOHOL DEHYDROGENASE"/>
    <property type="match status" value="1"/>
</dbReference>
<dbReference type="InterPro" id="IPR013149">
    <property type="entry name" value="ADH-like_C"/>
</dbReference>
<dbReference type="Pfam" id="PF00107">
    <property type="entry name" value="ADH_zinc_N"/>
    <property type="match status" value="1"/>
</dbReference>
<dbReference type="SMART" id="SM00829">
    <property type="entry name" value="PKS_ER"/>
    <property type="match status" value="1"/>
</dbReference>
<comment type="caution">
    <text evidence="8">The sequence shown here is derived from an EMBL/GenBank/DDBJ whole genome shotgun (WGS) entry which is preliminary data.</text>
</comment>